<gene>
    <name evidence="9" type="ORF">LTR78_001528</name>
</gene>
<dbReference type="EMBL" id="JAUTXT010000003">
    <property type="protein sequence ID" value="KAK3679075.1"/>
    <property type="molecule type" value="Genomic_DNA"/>
</dbReference>
<accession>A0AAE0WWA3</accession>
<dbReference type="AlphaFoldDB" id="A0AAE0WWA3"/>
<feature type="signal peptide" evidence="8">
    <location>
        <begin position="1"/>
        <end position="18"/>
    </location>
</feature>
<evidence type="ECO:0000256" key="1">
    <source>
        <dbReference type="ARBA" id="ARBA00001452"/>
    </source>
</evidence>
<keyword evidence="4 8" id="KW-0732">Signal</keyword>
<evidence type="ECO:0000256" key="4">
    <source>
        <dbReference type="ARBA" id="ARBA00022729"/>
    </source>
</evidence>
<evidence type="ECO:0000256" key="2">
    <source>
        <dbReference type="ARBA" id="ARBA00009699"/>
    </source>
</evidence>
<feature type="chain" id="PRO_5042271438" description="mannan endo-1,6-alpha-mannosidase" evidence="8">
    <location>
        <begin position="19"/>
        <end position="393"/>
    </location>
</feature>
<dbReference type="GO" id="GO:0008496">
    <property type="term" value="F:mannan endo-1,6-alpha-mannosidase activity"/>
    <property type="evidence" value="ECO:0007669"/>
    <property type="project" value="UniProtKB-EC"/>
</dbReference>
<dbReference type="Gene3D" id="1.50.10.20">
    <property type="match status" value="1"/>
</dbReference>
<dbReference type="GO" id="GO:0016052">
    <property type="term" value="P:carbohydrate catabolic process"/>
    <property type="evidence" value="ECO:0007669"/>
    <property type="project" value="InterPro"/>
</dbReference>
<proteinExistence type="inferred from homology"/>
<dbReference type="InterPro" id="IPR008928">
    <property type="entry name" value="6-hairpin_glycosidase_sf"/>
</dbReference>
<reference evidence="9" key="1">
    <citation type="submission" date="2023-07" db="EMBL/GenBank/DDBJ databases">
        <title>Black Yeasts Isolated from many extreme environments.</title>
        <authorList>
            <person name="Coleine C."/>
            <person name="Stajich J.E."/>
            <person name="Selbmann L."/>
        </authorList>
    </citation>
    <scope>NUCLEOTIDE SEQUENCE</scope>
    <source>
        <strain evidence="9">CCFEE 5485</strain>
    </source>
</reference>
<keyword evidence="6" id="KW-0325">Glycoprotein</keyword>
<comment type="catalytic activity">
    <reaction evidence="1">
        <text>Random hydrolysis of (1-&gt;6)-alpha-D-mannosidic linkages in unbranched (1-&gt;6)-mannans.</text>
        <dbReference type="EC" id="3.2.1.101"/>
    </reaction>
</comment>
<evidence type="ECO:0000256" key="5">
    <source>
        <dbReference type="ARBA" id="ARBA00022801"/>
    </source>
</evidence>
<dbReference type="SUPFAM" id="SSF48208">
    <property type="entry name" value="Six-hairpin glycosidases"/>
    <property type="match status" value="1"/>
</dbReference>
<dbReference type="PANTHER" id="PTHR12145">
    <property type="entry name" value="MANNAN ENDO-1,6-ALPHA-MANNOSIDASE DCW1"/>
    <property type="match status" value="1"/>
</dbReference>
<dbReference type="GO" id="GO:0009272">
    <property type="term" value="P:fungal-type cell wall biogenesis"/>
    <property type="evidence" value="ECO:0007669"/>
    <property type="project" value="TreeGrafter"/>
</dbReference>
<keyword evidence="10" id="KW-1185">Reference proteome</keyword>
<comment type="similarity">
    <text evidence="2">Belongs to the glycosyl hydrolase 76 family.</text>
</comment>
<keyword evidence="7" id="KW-0326">Glycosidase</keyword>
<name>A0AAE0WWA3_9PEZI</name>
<protein>
    <recommendedName>
        <fullName evidence="3">mannan endo-1,6-alpha-mannosidase</fullName>
        <ecNumber evidence="3">3.2.1.101</ecNumber>
    </recommendedName>
</protein>
<dbReference type="PANTHER" id="PTHR12145:SF36">
    <property type="entry name" value="MANNAN ENDO-1,6-ALPHA-MANNOSIDASE DCW1"/>
    <property type="match status" value="1"/>
</dbReference>
<evidence type="ECO:0000256" key="8">
    <source>
        <dbReference type="SAM" id="SignalP"/>
    </source>
</evidence>
<dbReference type="EC" id="3.2.1.101" evidence="3"/>
<organism evidence="9 10">
    <name type="scientific">Recurvomyces mirabilis</name>
    <dbReference type="NCBI Taxonomy" id="574656"/>
    <lineage>
        <taxon>Eukaryota</taxon>
        <taxon>Fungi</taxon>
        <taxon>Dikarya</taxon>
        <taxon>Ascomycota</taxon>
        <taxon>Pezizomycotina</taxon>
        <taxon>Dothideomycetes</taxon>
        <taxon>Dothideomycetidae</taxon>
        <taxon>Mycosphaerellales</taxon>
        <taxon>Teratosphaeriaceae</taxon>
        <taxon>Recurvomyces</taxon>
    </lineage>
</organism>
<comment type="caution">
    <text evidence="9">The sequence shown here is derived from an EMBL/GenBank/DDBJ whole genome shotgun (WGS) entry which is preliminary data.</text>
</comment>
<evidence type="ECO:0000256" key="3">
    <source>
        <dbReference type="ARBA" id="ARBA00012350"/>
    </source>
</evidence>
<sequence>MPFFTFVVILTAALGASARQLDVDSSDNTISSAQALAANLMTYYNSASILPHPYWWWETAGSLATMAQYSHNTQDYQYDDQVASIIVSQAGNAGDFMGPSTLGNDDQLWWAILCMTAAEYGFRQLDSGPQYLQLAQNVYKEVSARWDNSTCNGGLRWQIASSAPGYNYKNAISNGLFFQLAARLGRYTGDSSYLDQAKRSWDWLASIGMIDAANYNVYDGSDDTLQCKSLDHDQWSYNSAAFLYGAAMMADATGDTSTWQPRLTGLLTSITKTFTINSILQEPCETKPEGCNTDQLSFKAYTARWLAATAALVPSTAAQIQPILTASVKGALPSCNDGTEGTCGARWTTNAFDGSGGVGQQMSALEIVQAGLLGGRPLPGKIVGRTVAMRFRA</sequence>
<dbReference type="PIRSF" id="PIRSF016302">
    <property type="entry name" value="Man_a_manosd"/>
    <property type="match status" value="1"/>
</dbReference>
<dbReference type="Proteomes" id="UP001274830">
    <property type="component" value="Unassembled WGS sequence"/>
</dbReference>
<evidence type="ECO:0000256" key="7">
    <source>
        <dbReference type="ARBA" id="ARBA00023295"/>
    </source>
</evidence>
<dbReference type="Pfam" id="PF03663">
    <property type="entry name" value="Glyco_hydro_76"/>
    <property type="match status" value="1"/>
</dbReference>
<evidence type="ECO:0000256" key="6">
    <source>
        <dbReference type="ARBA" id="ARBA00023180"/>
    </source>
</evidence>
<keyword evidence="5" id="KW-0378">Hydrolase</keyword>
<dbReference type="InterPro" id="IPR014480">
    <property type="entry name" value="Mannan-1_6-alpha_mannosidase"/>
</dbReference>
<evidence type="ECO:0000313" key="9">
    <source>
        <dbReference type="EMBL" id="KAK3679075.1"/>
    </source>
</evidence>
<evidence type="ECO:0000313" key="10">
    <source>
        <dbReference type="Proteomes" id="UP001274830"/>
    </source>
</evidence>
<dbReference type="InterPro" id="IPR005198">
    <property type="entry name" value="Glyco_hydro_76"/>
</dbReference>